<dbReference type="InterPro" id="IPR000626">
    <property type="entry name" value="Ubiquitin-like_dom"/>
</dbReference>
<evidence type="ECO:0000256" key="3">
    <source>
        <dbReference type="SAM" id="MobiDB-lite"/>
    </source>
</evidence>
<feature type="region of interest" description="Disordered" evidence="3">
    <location>
        <begin position="84"/>
        <end position="163"/>
    </location>
</feature>
<evidence type="ECO:0000256" key="2">
    <source>
        <dbReference type="ARBA" id="ARBA00023242"/>
    </source>
</evidence>
<evidence type="ECO:0000313" key="6">
    <source>
        <dbReference type="EnsemblMetazoa" id="CapteP221353"/>
    </source>
</evidence>
<evidence type="ECO:0000313" key="5">
    <source>
        <dbReference type="EMBL" id="ELU07780.1"/>
    </source>
</evidence>
<proteinExistence type="predicted"/>
<gene>
    <name evidence="5" type="ORF">CAPTEDRAFT_221353</name>
</gene>
<reference evidence="6" key="3">
    <citation type="submission" date="2015-06" db="UniProtKB">
        <authorList>
            <consortium name="EnsemblMetazoa"/>
        </authorList>
    </citation>
    <scope>IDENTIFICATION</scope>
</reference>
<dbReference type="PANTHER" id="PTHR47187:SF1">
    <property type="entry name" value="NFATC2-INTERACTING PROTEIN"/>
    <property type="match status" value="1"/>
</dbReference>
<dbReference type="Pfam" id="PF11976">
    <property type="entry name" value="Rad60-SLD"/>
    <property type="match status" value="1"/>
</dbReference>
<dbReference type="PANTHER" id="PTHR47187">
    <property type="entry name" value="NFATC2-INTERACTING PROTEIN"/>
    <property type="match status" value="1"/>
</dbReference>
<evidence type="ECO:0000313" key="7">
    <source>
        <dbReference type="Proteomes" id="UP000014760"/>
    </source>
</evidence>
<reference evidence="5 7" key="2">
    <citation type="journal article" date="2013" name="Nature">
        <title>Insights into bilaterian evolution from three spiralian genomes.</title>
        <authorList>
            <person name="Simakov O."/>
            <person name="Marletaz F."/>
            <person name="Cho S.J."/>
            <person name="Edsinger-Gonzales E."/>
            <person name="Havlak P."/>
            <person name="Hellsten U."/>
            <person name="Kuo D.H."/>
            <person name="Larsson T."/>
            <person name="Lv J."/>
            <person name="Arendt D."/>
            <person name="Savage R."/>
            <person name="Osoegawa K."/>
            <person name="de Jong P."/>
            <person name="Grimwood J."/>
            <person name="Chapman J.A."/>
            <person name="Shapiro H."/>
            <person name="Aerts A."/>
            <person name="Otillar R.P."/>
            <person name="Terry A.Y."/>
            <person name="Boore J.L."/>
            <person name="Grigoriev I.V."/>
            <person name="Lindberg D.R."/>
            <person name="Seaver E.C."/>
            <person name="Weisblat D.A."/>
            <person name="Putnam N.H."/>
            <person name="Rokhsar D.S."/>
        </authorList>
    </citation>
    <scope>NUCLEOTIDE SEQUENCE</scope>
    <source>
        <strain evidence="5 7">I ESC-2004</strain>
    </source>
</reference>
<dbReference type="AlphaFoldDB" id="R7UNH7"/>
<dbReference type="OrthoDB" id="442921at2759"/>
<feature type="compositionally biased region" description="Basic and acidic residues" evidence="3">
    <location>
        <begin position="92"/>
        <end position="108"/>
    </location>
</feature>
<sequence>MPRFYDSDDDDLIVVEPKQTTPSPQKQPAGTSSSDSESSLDEKPATKRVRCTRSRQATSTETKESNEDEEDVFAKCLDRVDETFADPLKSSTARDLELLARADEEAPVQRRRRKGRKVLLTPQKESEMEEVQEEAALSPLHTSAISISPPVSPAPRPKKKRRTKAVKKLNRAIEIISKATEIIQPVNLRGPARSQDVIVLDSSPAPPENRPITIRIRSRSGIQRLKMYTNQNFSSAITTMARHESVPEASIQLYFNDDLVESFNTPAQIGIGIADFIDCLIHRSDTAASKKLLLDDPHALHLKVQGNGSKTKSHTVISIRKDEPLGRLMKKYCESVKAPFGSLRFQFDGEDILPNQTAEELDLETDYCIDVM</sequence>
<comment type="subcellular location">
    <subcellularLocation>
        <location evidence="1">Nucleus</location>
    </subcellularLocation>
</comment>
<dbReference type="Gene3D" id="3.10.20.90">
    <property type="entry name" value="Phosphatidylinositol 3-kinase Catalytic Subunit, Chain A, domain 1"/>
    <property type="match status" value="2"/>
</dbReference>
<dbReference type="EMBL" id="KB299619">
    <property type="protein sequence ID" value="ELU07780.1"/>
    <property type="molecule type" value="Genomic_DNA"/>
</dbReference>
<organism evidence="5">
    <name type="scientific">Capitella teleta</name>
    <name type="common">Polychaete worm</name>
    <dbReference type="NCBI Taxonomy" id="283909"/>
    <lineage>
        <taxon>Eukaryota</taxon>
        <taxon>Metazoa</taxon>
        <taxon>Spiralia</taxon>
        <taxon>Lophotrochozoa</taxon>
        <taxon>Annelida</taxon>
        <taxon>Polychaeta</taxon>
        <taxon>Sedentaria</taxon>
        <taxon>Scolecida</taxon>
        <taxon>Capitellidae</taxon>
        <taxon>Capitella</taxon>
    </lineage>
</organism>
<dbReference type="GO" id="GO:0005634">
    <property type="term" value="C:nucleus"/>
    <property type="evidence" value="ECO:0007669"/>
    <property type="project" value="UniProtKB-SubCell"/>
</dbReference>
<dbReference type="EMBL" id="AMQN01001111">
    <property type="status" value="NOT_ANNOTATED_CDS"/>
    <property type="molecule type" value="Genomic_DNA"/>
</dbReference>
<protein>
    <recommendedName>
        <fullName evidence="4">Ubiquitin-like domain-containing protein</fullName>
    </recommendedName>
</protein>
<dbReference type="CDD" id="cd17078">
    <property type="entry name" value="Ubl_SLD1_NFATC2ip"/>
    <property type="match status" value="1"/>
</dbReference>
<dbReference type="InterPro" id="IPR029071">
    <property type="entry name" value="Ubiquitin-like_domsf"/>
</dbReference>
<dbReference type="InterPro" id="IPR052324">
    <property type="entry name" value="NFATC2-Int_DNA_Repair"/>
</dbReference>
<name>R7UNH7_CAPTE</name>
<reference evidence="7" key="1">
    <citation type="submission" date="2012-12" db="EMBL/GenBank/DDBJ databases">
        <authorList>
            <person name="Hellsten U."/>
            <person name="Grimwood J."/>
            <person name="Chapman J.A."/>
            <person name="Shapiro H."/>
            <person name="Aerts A."/>
            <person name="Otillar R.P."/>
            <person name="Terry A.Y."/>
            <person name="Boore J.L."/>
            <person name="Simakov O."/>
            <person name="Marletaz F."/>
            <person name="Cho S.-J."/>
            <person name="Edsinger-Gonzales E."/>
            <person name="Havlak P."/>
            <person name="Kuo D.-H."/>
            <person name="Larsson T."/>
            <person name="Lv J."/>
            <person name="Arendt D."/>
            <person name="Savage R."/>
            <person name="Osoegawa K."/>
            <person name="de Jong P."/>
            <person name="Lindberg D.R."/>
            <person name="Seaver E.C."/>
            <person name="Weisblat D.A."/>
            <person name="Putnam N.H."/>
            <person name="Grigoriev I.V."/>
            <person name="Rokhsar D.S."/>
        </authorList>
    </citation>
    <scope>NUCLEOTIDE SEQUENCE</scope>
    <source>
        <strain evidence="7">I ESC-2004</strain>
    </source>
</reference>
<keyword evidence="2" id="KW-0539">Nucleus</keyword>
<evidence type="ECO:0000256" key="1">
    <source>
        <dbReference type="ARBA" id="ARBA00004123"/>
    </source>
</evidence>
<dbReference type="EnsemblMetazoa" id="CapteT221353">
    <property type="protein sequence ID" value="CapteP221353"/>
    <property type="gene ID" value="CapteG221353"/>
</dbReference>
<keyword evidence="7" id="KW-1185">Reference proteome</keyword>
<feature type="domain" description="Ubiquitin-like" evidence="4">
    <location>
        <begin position="300"/>
        <end position="372"/>
    </location>
</feature>
<dbReference type="STRING" id="283909.R7UNH7"/>
<dbReference type="SUPFAM" id="SSF54236">
    <property type="entry name" value="Ubiquitin-like"/>
    <property type="match status" value="2"/>
</dbReference>
<dbReference type="FunCoup" id="R7UNH7">
    <property type="interactions" value="25"/>
</dbReference>
<dbReference type="GO" id="GO:0045944">
    <property type="term" value="P:positive regulation of transcription by RNA polymerase II"/>
    <property type="evidence" value="ECO:0007669"/>
    <property type="project" value="TreeGrafter"/>
</dbReference>
<feature type="region of interest" description="Disordered" evidence="3">
    <location>
        <begin position="1"/>
        <end position="71"/>
    </location>
</feature>
<dbReference type="HOGENOM" id="CLU_744421_0_0_1"/>
<dbReference type="EMBL" id="AMQN01001110">
    <property type="status" value="NOT_ANNOTATED_CDS"/>
    <property type="molecule type" value="Genomic_DNA"/>
</dbReference>
<dbReference type="OMA" id="NVVDHMA"/>
<evidence type="ECO:0000259" key="4">
    <source>
        <dbReference type="PROSITE" id="PS50053"/>
    </source>
</evidence>
<dbReference type="PROSITE" id="PS50053">
    <property type="entry name" value="UBIQUITIN_2"/>
    <property type="match status" value="1"/>
</dbReference>
<accession>R7UNH7</accession>
<dbReference type="Proteomes" id="UP000014760">
    <property type="component" value="Unassembled WGS sequence"/>
</dbReference>
<feature type="compositionally biased region" description="Low complexity" evidence="3">
    <location>
        <begin position="17"/>
        <end position="37"/>
    </location>
</feature>
<dbReference type="CDD" id="cd01763">
    <property type="entry name" value="Ubl_SUMO_like"/>
    <property type="match status" value="1"/>
</dbReference>
<dbReference type="InterPro" id="IPR022617">
    <property type="entry name" value="Rad60/SUMO-like_dom"/>
</dbReference>